<sequence length="92" mass="10593">MWLRNVTLVMIVFCLILFAVFGLSGILYDAKTYLWYAIAFFIFGTAYSLSVLFLALLHDILPRGTLLLRWMFLCALIPTSLFSWALWVMAFG</sequence>
<comment type="caution">
    <text evidence="2">The sequence shown here is derived from an EMBL/GenBank/DDBJ whole genome shotgun (WGS) entry which is preliminary data.</text>
</comment>
<feature type="transmembrane region" description="Helical" evidence="1">
    <location>
        <begin position="70"/>
        <end position="90"/>
    </location>
</feature>
<dbReference type="AlphaFoldDB" id="A0A4R4E2L1"/>
<organism evidence="2 3">
    <name type="scientific">Flaviaesturariibacter aridisoli</name>
    <dbReference type="NCBI Taxonomy" id="2545761"/>
    <lineage>
        <taxon>Bacteria</taxon>
        <taxon>Pseudomonadati</taxon>
        <taxon>Bacteroidota</taxon>
        <taxon>Chitinophagia</taxon>
        <taxon>Chitinophagales</taxon>
        <taxon>Chitinophagaceae</taxon>
        <taxon>Flaviaestuariibacter</taxon>
    </lineage>
</organism>
<feature type="transmembrane region" description="Helical" evidence="1">
    <location>
        <begin position="7"/>
        <end position="28"/>
    </location>
</feature>
<feature type="transmembrane region" description="Helical" evidence="1">
    <location>
        <begin position="34"/>
        <end position="58"/>
    </location>
</feature>
<keyword evidence="1" id="KW-1133">Transmembrane helix</keyword>
<dbReference type="Proteomes" id="UP000295164">
    <property type="component" value="Unassembled WGS sequence"/>
</dbReference>
<accession>A0A4R4E2L1</accession>
<dbReference type="RefSeq" id="WP_131851763.1">
    <property type="nucleotide sequence ID" value="NZ_SKFH01000010.1"/>
</dbReference>
<evidence type="ECO:0000313" key="3">
    <source>
        <dbReference type="Proteomes" id="UP000295164"/>
    </source>
</evidence>
<reference evidence="2 3" key="1">
    <citation type="submission" date="2019-03" db="EMBL/GenBank/DDBJ databases">
        <authorList>
            <person name="Kim M.K.M."/>
        </authorList>
    </citation>
    <scope>NUCLEOTIDE SEQUENCE [LARGE SCALE GENOMIC DNA]</scope>
    <source>
        <strain evidence="2 3">17J68-15</strain>
    </source>
</reference>
<proteinExistence type="predicted"/>
<evidence type="ECO:0000313" key="2">
    <source>
        <dbReference type="EMBL" id="TCZ72840.1"/>
    </source>
</evidence>
<dbReference type="EMBL" id="SKFH01000010">
    <property type="protein sequence ID" value="TCZ72840.1"/>
    <property type="molecule type" value="Genomic_DNA"/>
</dbReference>
<keyword evidence="3" id="KW-1185">Reference proteome</keyword>
<keyword evidence="1" id="KW-0812">Transmembrane</keyword>
<evidence type="ECO:0000256" key="1">
    <source>
        <dbReference type="SAM" id="Phobius"/>
    </source>
</evidence>
<keyword evidence="1" id="KW-0472">Membrane</keyword>
<name>A0A4R4E2L1_9BACT</name>
<protein>
    <recommendedName>
        <fullName evidence="4">MFS transporter</fullName>
    </recommendedName>
</protein>
<gene>
    <name evidence="2" type="ORF">E0486_08660</name>
</gene>
<evidence type="ECO:0008006" key="4">
    <source>
        <dbReference type="Google" id="ProtNLM"/>
    </source>
</evidence>